<dbReference type="CDD" id="cd23415">
    <property type="entry name" value="beta-trefoil_Ricin_AH"/>
    <property type="match status" value="1"/>
</dbReference>
<dbReference type="SUPFAM" id="SSF50370">
    <property type="entry name" value="Ricin B-like lectins"/>
    <property type="match status" value="1"/>
</dbReference>
<name>A0ABS3VFH8_9ACTN</name>
<dbReference type="EMBL" id="JAGFWR010000023">
    <property type="protein sequence ID" value="MBO4164324.1"/>
    <property type="molecule type" value="Genomic_DNA"/>
</dbReference>
<keyword evidence="1" id="KW-0732">Signal</keyword>
<proteinExistence type="predicted"/>
<evidence type="ECO:0000259" key="2">
    <source>
        <dbReference type="SMART" id="SM00458"/>
    </source>
</evidence>
<dbReference type="SMART" id="SM00458">
    <property type="entry name" value="RICIN"/>
    <property type="match status" value="1"/>
</dbReference>
<evidence type="ECO:0000313" key="3">
    <source>
        <dbReference type="EMBL" id="MBO4164324.1"/>
    </source>
</evidence>
<dbReference type="PROSITE" id="PS50231">
    <property type="entry name" value="RICIN_B_LECTIN"/>
    <property type="match status" value="1"/>
</dbReference>
<dbReference type="Pfam" id="PF00652">
    <property type="entry name" value="Ricin_B_lectin"/>
    <property type="match status" value="1"/>
</dbReference>
<accession>A0ABS3VFH8</accession>
<organism evidence="3 4">
    <name type="scientific">Micromonospora antibiotica</name>
    <dbReference type="NCBI Taxonomy" id="2807623"/>
    <lineage>
        <taxon>Bacteria</taxon>
        <taxon>Bacillati</taxon>
        <taxon>Actinomycetota</taxon>
        <taxon>Actinomycetes</taxon>
        <taxon>Micromonosporales</taxon>
        <taxon>Micromonosporaceae</taxon>
        <taxon>Micromonospora</taxon>
    </lineage>
</organism>
<feature type="domain" description="Ricin B lectin" evidence="2">
    <location>
        <begin position="33"/>
        <end position="152"/>
    </location>
</feature>
<feature type="chain" id="PRO_5046936732" evidence="1">
    <location>
        <begin position="25"/>
        <end position="152"/>
    </location>
</feature>
<sequence>MEMNYRKSVQAACAAMVITTTAFAGVVAPASAAAVRREVSNRADGKCLDVTSDVSTKTCTGASGQKWTINPNSSGESTFVNYQTGLCLDSNSSGSVYAIACNGGAYQRWYLGGTGGMFIHNAATERCLESAAGNVTTARCDGSKKGQTWLLS</sequence>
<comment type="caution">
    <text evidence="3">The sequence shown here is derived from an EMBL/GenBank/DDBJ whole genome shotgun (WGS) entry which is preliminary data.</text>
</comment>
<dbReference type="InterPro" id="IPR000772">
    <property type="entry name" value="Ricin_B_lectin"/>
</dbReference>
<dbReference type="Gene3D" id="2.80.10.50">
    <property type="match status" value="1"/>
</dbReference>
<gene>
    <name evidence="3" type="ORF">JQN83_26430</name>
</gene>
<evidence type="ECO:0000313" key="4">
    <source>
        <dbReference type="Proteomes" id="UP000671399"/>
    </source>
</evidence>
<feature type="signal peptide" evidence="1">
    <location>
        <begin position="1"/>
        <end position="24"/>
    </location>
</feature>
<dbReference type="Proteomes" id="UP000671399">
    <property type="component" value="Unassembled WGS sequence"/>
</dbReference>
<dbReference type="InterPro" id="IPR035992">
    <property type="entry name" value="Ricin_B-like_lectins"/>
</dbReference>
<protein>
    <submittedName>
        <fullName evidence="3">Ricin-type beta-trefoil lectin domain protein</fullName>
    </submittedName>
</protein>
<dbReference type="RefSeq" id="WP_208569869.1">
    <property type="nucleotide sequence ID" value="NZ_JAGFWR010000023.1"/>
</dbReference>
<reference evidence="3 4" key="1">
    <citation type="submission" date="2021-03" db="EMBL/GenBank/DDBJ databases">
        <authorList>
            <person name="Lee D.-H."/>
        </authorList>
    </citation>
    <scope>NUCLEOTIDE SEQUENCE [LARGE SCALE GENOMIC DNA]</scope>
    <source>
        <strain evidence="3 4">MMS20-R2-23</strain>
    </source>
</reference>
<evidence type="ECO:0000256" key="1">
    <source>
        <dbReference type="SAM" id="SignalP"/>
    </source>
</evidence>
<keyword evidence="4" id="KW-1185">Reference proteome</keyword>